<protein>
    <submittedName>
        <fullName evidence="11">PTS Fru IIC</fullName>
    </submittedName>
</protein>
<evidence type="ECO:0000256" key="2">
    <source>
        <dbReference type="ARBA" id="ARBA00022448"/>
    </source>
</evidence>
<feature type="transmembrane region" description="Helical" evidence="9">
    <location>
        <begin position="281"/>
        <end position="300"/>
    </location>
</feature>
<dbReference type="RefSeq" id="WP_046307501.1">
    <property type="nucleotide sequence ID" value="NZ_BMCV01000002.1"/>
</dbReference>
<reference evidence="11 12" key="1">
    <citation type="submission" date="2015-01" db="EMBL/GenBank/DDBJ databases">
        <title>Comparative genomics of the lactic acid bacteria isolated from the honey bee gut.</title>
        <authorList>
            <person name="Ellegaard K.M."/>
            <person name="Tamarit D."/>
            <person name="Javelind E."/>
            <person name="Olofsson T."/>
            <person name="Andersson S.G."/>
            <person name="Vasquez A."/>
        </authorList>
    </citation>
    <scope>NUCLEOTIDE SEQUENCE [LARGE SCALE GENOMIC DNA]</scope>
    <source>
        <strain evidence="11 12">Hma11</strain>
    </source>
</reference>
<feature type="transmembrane region" description="Helical" evidence="9">
    <location>
        <begin position="64"/>
        <end position="85"/>
    </location>
</feature>
<dbReference type="GeneID" id="78160713"/>
<feature type="transmembrane region" description="Helical" evidence="9">
    <location>
        <begin position="105"/>
        <end position="124"/>
    </location>
</feature>
<dbReference type="KEGG" id="lapi:DKL56_05920"/>
<dbReference type="PANTHER" id="PTHR30505:SF0">
    <property type="entry name" value="FRUCTOSE-LIKE PTS SYSTEM EIIBC COMPONENT-RELATED"/>
    <property type="match status" value="1"/>
</dbReference>
<dbReference type="GO" id="GO:0005886">
    <property type="term" value="C:plasma membrane"/>
    <property type="evidence" value="ECO:0007669"/>
    <property type="project" value="UniProtKB-SubCell"/>
</dbReference>
<keyword evidence="7 9" id="KW-1133">Transmembrane helix</keyword>
<accession>A0A0F4LRB7</accession>
<sequence length="366" mass="38643">MKRILKEWEGAIMSGISYMIPTVIGGALVVGVPQLIGMCFGYGDLSKFAKTGGFFHLLYQINSVGWIGIGLVNLVIGGYIAYALGDKPALGAGFIGGQLATNNQLGFIGAIAAGLIAGYVARWCRKIKVPEKWNSAIELIVMPLLTVGSVALFVGVVLTPPLAWLNNGLTSWVKFMVEQKTNAILLAAIMGAMIGSDLGGPINKAAWGVGNFFFIEGIYQPCLYTNIAICAIPMGYALMSFIWPKKRFSAELLEMGHNNLIMGTFGITEGAIPFMMKAPQLIIVNVIGGALGSAAGAWLGVKSHIPPLGGLPGILTADNILAYLGGILVCALFIAIVAPLVADFTDKDSTPGEESMSDDDIELNIQ</sequence>
<evidence type="ECO:0000259" key="10">
    <source>
        <dbReference type="PROSITE" id="PS51104"/>
    </source>
</evidence>
<feature type="transmembrane region" description="Helical" evidence="9">
    <location>
        <begin position="320"/>
        <end position="342"/>
    </location>
</feature>
<keyword evidence="4" id="KW-0762">Sugar transport</keyword>
<evidence type="ECO:0000256" key="5">
    <source>
        <dbReference type="ARBA" id="ARBA00022683"/>
    </source>
</evidence>
<dbReference type="PATRIC" id="fig|303541.3.peg.1229"/>
<feature type="transmembrane region" description="Helical" evidence="9">
    <location>
        <begin position="223"/>
        <end position="243"/>
    </location>
</feature>
<evidence type="ECO:0000313" key="11">
    <source>
        <dbReference type="EMBL" id="KJY60126.1"/>
    </source>
</evidence>
<dbReference type="GO" id="GO:0005351">
    <property type="term" value="F:carbohydrate:proton symporter activity"/>
    <property type="evidence" value="ECO:0007669"/>
    <property type="project" value="InterPro"/>
</dbReference>
<dbReference type="InterPro" id="IPR013014">
    <property type="entry name" value="PTS_EIIC_2"/>
</dbReference>
<comment type="subcellular location">
    <subcellularLocation>
        <location evidence="1">Cell inner membrane</location>
        <topology evidence="1">Multi-pass membrane protein</topology>
    </subcellularLocation>
</comment>
<dbReference type="GO" id="GO:0090563">
    <property type="term" value="F:protein-phosphocysteine-sugar phosphotransferase activity"/>
    <property type="evidence" value="ECO:0007669"/>
    <property type="project" value="TreeGrafter"/>
</dbReference>
<evidence type="ECO:0000256" key="8">
    <source>
        <dbReference type="ARBA" id="ARBA00023136"/>
    </source>
</evidence>
<dbReference type="GO" id="GO:0008982">
    <property type="term" value="F:protein-N(PI)-phosphohistidine-sugar phosphotransferase activity"/>
    <property type="evidence" value="ECO:0007669"/>
    <property type="project" value="InterPro"/>
</dbReference>
<evidence type="ECO:0000256" key="4">
    <source>
        <dbReference type="ARBA" id="ARBA00022597"/>
    </source>
</evidence>
<dbReference type="Proteomes" id="UP000033682">
    <property type="component" value="Unassembled WGS sequence"/>
</dbReference>
<evidence type="ECO:0000256" key="9">
    <source>
        <dbReference type="SAM" id="Phobius"/>
    </source>
</evidence>
<dbReference type="EMBL" id="JXLG01000009">
    <property type="protein sequence ID" value="KJY60126.1"/>
    <property type="molecule type" value="Genomic_DNA"/>
</dbReference>
<dbReference type="InterPro" id="IPR006327">
    <property type="entry name" value="PTS_IIC_fruc"/>
</dbReference>
<dbReference type="PANTHER" id="PTHR30505">
    <property type="entry name" value="FRUCTOSE-LIKE PERMEASE"/>
    <property type="match status" value="1"/>
</dbReference>
<evidence type="ECO:0000256" key="6">
    <source>
        <dbReference type="ARBA" id="ARBA00022692"/>
    </source>
</evidence>
<keyword evidence="12" id="KW-1185">Reference proteome</keyword>
<evidence type="ECO:0000256" key="3">
    <source>
        <dbReference type="ARBA" id="ARBA00022475"/>
    </source>
</evidence>
<feature type="domain" description="PTS EIIC type-2" evidence="10">
    <location>
        <begin position="8"/>
        <end position="347"/>
    </location>
</feature>
<dbReference type="AlphaFoldDB" id="A0A0F4LRB7"/>
<proteinExistence type="predicted"/>
<organism evidence="11 12">
    <name type="scientific">Lactobacillus apis</name>
    <dbReference type="NCBI Taxonomy" id="303541"/>
    <lineage>
        <taxon>Bacteria</taxon>
        <taxon>Bacillati</taxon>
        <taxon>Bacillota</taxon>
        <taxon>Bacilli</taxon>
        <taxon>Lactobacillales</taxon>
        <taxon>Lactobacillaceae</taxon>
        <taxon>Lactobacillus</taxon>
    </lineage>
</organism>
<dbReference type="GO" id="GO:0009401">
    <property type="term" value="P:phosphoenolpyruvate-dependent sugar phosphotransferase system"/>
    <property type="evidence" value="ECO:0007669"/>
    <property type="project" value="UniProtKB-KW"/>
</dbReference>
<feature type="transmembrane region" description="Helical" evidence="9">
    <location>
        <begin position="20"/>
        <end position="43"/>
    </location>
</feature>
<dbReference type="STRING" id="303541.JF72_10650"/>
<name>A0A0F4LRB7_9LACO</name>
<keyword evidence="8 9" id="KW-0472">Membrane</keyword>
<feature type="transmembrane region" description="Helical" evidence="9">
    <location>
        <begin position="136"/>
        <end position="163"/>
    </location>
</feature>
<dbReference type="HOGENOM" id="CLU_013155_0_1_9"/>
<evidence type="ECO:0000256" key="1">
    <source>
        <dbReference type="ARBA" id="ARBA00004429"/>
    </source>
</evidence>
<dbReference type="PROSITE" id="PS51104">
    <property type="entry name" value="PTS_EIIC_TYPE_2"/>
    <property type="match status" value="1"/>
</dbReference>
<dbReference type="InterPro" id="IPR050864">
    <property type="entry name" value="Bacterial_PTS_Sugar_Transport"/>
</dbReference>
<keyword evidence="2" id="KW-0813">Transport</keyword>
<keyword evidence="5" id="KW-0598">Phosphotransferase system</keyword>
<evidence type="ECO:0000313" key="12">
    <source>
        <dbReference type="Proteomes" id="UP000033682"/>
    </source>
</evidence>
<evidence type="ECO:0000256" key="7">
    <source>
        <dbReference type="ARBA" id="ARBA00022989"/>
    </source>
</evidence>
<dbReference type="OrthoDB" id="9782569at2"/>
<gene>
    <name evidence="11" type="ORF">JF72_10650</name>
</gene>
<comment type="caution">
    <text evidence="11">The sequence shown here is derived from an EMBL/GenBank/DDBJ whole genome shotgun (WGS) entry which is preliminary data.</text>
</comment>
<dbReference type="NCBIfam" id="TIGR01427">
    <property type="entry name" value="PTS_IIC_fructo"/>
    <property type="match status" value="1"/>
</dbReference>
<keyword evidence="6 9" id="KW-0812">Transmembrane</keyword>
<keyword evidence="3" id="KW-1003">Cell membrane</keyword>